<evidence type="ECO:0000259" key="2">
    <source>
        <dbReference type="Pfam" id="PF07833"/>
    </source>
</evidence>
<dbReference type="EMBL" id="JBHSNQ010000065">
    <property type="protein sequence ID" value="MFC5541615.1"/>
    <property type="molecule type" value="Genomic_DNA"/>
</dbReference>
<gene>
    <name evidence="3" type="ORF">ACFPOH_07545</name>
</gene>
<organism evidence="3 4">
    <name type="scientific">Ureibacillus suwonensis</name>
    <dbReference type="NCBI Taxonomy" id="313007"/>
    <lineage>
        <taxon>Bacteria</taxon>
        <taxon>Bacillati</taxon>
        <taxon>Bacillota</taxon>
        <taxon>Bacilli</taxon>
        <taxon>Bacillales</taxon>
        <taxon>Caryophanaceae</taxon>
        <taxon>Ureibacillus</taxon>
    </lineage>
</organism>
<dbReference type="Pfam" id="PF07833">
    <property type="entry name" value="Cu_amine_oxidN1"/>
    <property type="match status" value="1"/>
</dbReference>
<accession>A0ABW0RDU0</accession>
<evidence type="ECO:0000313" key="3">
    <source>
        <dbReference type="EMBL" id="MFC5541615.1"/>
    </source>
</evidence>
<dbReference type="InterPro" id="IPR036582">
    <property type="entry name" value="Mao_N_sf"/>
</dbReference>
<feature type="domain" description="Copper amine oxidase-like N-terminal" evidence="2">
    <location>
        <begin position="2"/>
        <end position="105"/>
    </location>
</feature>
<evidence type="ECO:0000256" key="1">
    <source>
        <dbReference type="SAM" id="MobiDB-lite"/>
    </source>
</evidence>
<dbReference type="SUPFAM" id="SSF55383">
    <property type="entry name" value="Copper amine oxidase, domain N"/>
    <property type="match status" value="1"/>
</dbReference>
<dbReference type="RefSeq" id="WP_390309318.1">
    <property type="nucleotide sequence ID" value="NZ_JBHSNQ010000065.1"/>
</dbReference>
<keyword evidence="4" id="KW-1185">Reference proteome</keyword>
<reference evidence="4" key="1">
    <citation type="journal article" date="2019" name="Int. J. Syst. Evol. Microbiol.">
        <title>The Global Catalogue of Microorganisms (GCM) 10K type strain sequencing project: providing services to taxonomists for standard genome sequencing and annotation.</title>
        <authorList>
            <consortium name="The Broad Institute Genomics Platform"/>
            <consortium name="The Broad Institute Genome Sequencing Center for Infectious Disease"/>
            <person name="Wu L."/>
            <person name="Ma J."/>
        </authorList>
    </citation>
    <scope>NUCLEOTIDE SEQUENCE [LARGE SCALE GENOMIC DNA]</scope>
    <source>
        <strain evidence="4">CCUG 56331</strain>
    </source>
</reference>
<feature type="region of interest" description="Disordered" evidence="1">
    <location>
        <begin position="145"/>
        <end position="166"/>
    </location>
</feature>
<proteinExistence type="predicted"/>
<dbReference type="InterPro" id="IPR012854">
    <property type="entry name" value="Cu_amine_oxidase-like_N"/>
</dbReference>
<protein>
    <submittedName>
        <fullName evidence="3">Stalk domain-containing protein</fullName>
    </submittedName>
</protein>
<dbReference type="Proteomes" id="UP001595978">
    <property type="component" value="Unassembled WGS sequence"/>
</dbReference>
<evidence type="ECO:0000313" key="4">
    <source>
        <dbReference type="Proteomes" id="UP001595978"/>
    </source>
</evidence>
<name>A0ABW0RDU0_9BACL</name>
<comment type="caution">
    <text evidence="3">The sequence shown here is derived from an EMBL/GenBank/DDBJ whole genome shotgun (WGS) entry which is preliminary data.</text>
</comment>
<dbReference type="Gene3D" id="3.30.457.10">
    <property type="entry name" value="Copper amine oxidase-like, N-terminal domain"/>
    <property type="match status" value="1"/>
</dbReference>
<sequence>MQNGVTYVPINEIAENIGDKVTSIHNGYEVVIQKKDGTTISVTSNQSRAIVMGKIVPLETKKINNINVPINTKAFFKENEIYVPLSFISSKNGLNYPIQKEEKIIYVGKNYPNNQKEKNNESIKDSIIKKSNETNQLQTNNKKINKPINNQIDDNNSISNNKKVNSDNWTPPVLKSKWSPNTLENFKILQNELGFSDGGTSYNIQGRPGAIQVIETSPSSQYEVYINFYMWDGDAGGLIPQAYRIPIVAKEFLKLFFEDDYMIPFNYLNDYFHNGVVPPETFTANGKTVETIEGKSNIIFAIQK</sequence>